<feature type="signal peptide" evidence="8">
    <location>
        <begin position="1"/>
        <end position="20"/>
    </location>
</feature>
<keyword evidence="5 8" id="KW-0732">Signal</keyword>
<keyword evidence="10" id="KW-1185">Reference proteome</keyword>
<keyword evidence="4" id="KW-0372">Hormone</keyword>
<evidence type="ECO:0000256" key="4">
    <source>
        <dbReference type="ARBA" id="ARBA00022702"/>
    </source>
</evidence>
<comment type="similarity">
    <text evidence="2">Belongs to the plant rapid alkalinization factor (RALF) family.</text>
</comment>
<name>A0AAV2E7W0_9ROSI</name>
<protein>
    <submittedName>
        <fullName evidence="9">Uncharacterized protein</fullName>
    </submittedName>
</protein>
<keyword evidence="6" id="KW-1015">Disulfide bond</keyword>
<evidence type="ECO:0000256" key="7">
    <source>
        <dbReference type="SAM" id="MobiDB-lite"/>
    </source>
</evidence>
<accession>A0AAV2E7W0</accession>
<evidence type="ECO:0000256" key="5">
    <source>
        <dbReference type="ARBA" id="ARBA00022729"/>
    </source>
</evidence>
<evidence type="ECO:0000313" key="9">
    <source>
        <dbReference type="EMBL" id="CAL1381975.1"/>
    </source>
</evidence>
<evidence type="ECO:0000256" key="1">
    <source>
        <dbReference type="ARBA" id="ARBA00004613"/>
    </source>
</evidence>
<feature type="compositionally biased region" description="Basic residues" evidence="7">
    <location>
        <begin position="115"/>
        <end position="126"/>
    </location>
</feature>
<dbReference type="AlphaFoldDB" id="A0AAV2E7W0"/>
<dbReference type="GO" id="GO:0005179">
    <property type="term" value="F:hormone activity"/>
    <property type="evidence" value="ECO:0007669"/>
    <property type="project" value="UniProtKB-KW"/>
</dbReference>
<reference evidence="9 10" key="1">
    <citation type="submission" date="2024-04" db="EMBL/GenBank/DDBJ databases">
        <authorList>
            <person name="Fracassetti M."/>
        </authorList>
    </citation>
    <scope>NUCLEOTIDE SEQUENCE [LARGE SCALE GENOMIC DNA]</scope>
</reference>
<evidence type="ECO:0000256" key="3">
    <source>
        <dbReference type="ARBA" id="ARBA00022525"/>
    </source>
</evidence>
<evidence type="ECO:0000256" key="8">
    <source>
        <dbReference type="SAM" id="SignalP"/>
    </source>
</evidence>
<dbReference type="GO" id="GO:0040008">
    <property type="term" value="P:regulation of growth"/>
    <property type="evidence" value="ECO:0007669"/>
    <property type="project" value="UniProtKB-ARBA"/>
</dbReference>
<feature type="chain" id="PRO_5043651541" evidence="8">
    <location>
        <begin position="21"/>
        <end position="126"/>
    </location>
</feature>
<dbReference type="GO" id="GO:0005576">
    <property type="term" value="C:extracellular region"/>
    <property type="evidence" value="ECO:0007669"/>
    <property type="project" value="UniProtKB-SubCell"/>
</dbReference>
<gene>
    <name evidence="9" type="ORF">LTRI10_LOCUS23324</name>
</gene>
<feature type="compositionally biased region" description="Basic and acidic residues" evidence="7">
    <location>
        <begin position="102"/>
        <end position="114"/>
    </location>
</feature>
<proteinExistence type="inferred from homology"/>
<sequence length="126" mass="13788">MATILALAVVFLCSLTATEGQGGQINTGVFIYDQPDCGEWKPCPKQPANPYTRPCLAINRCRTGNAGAMTSSADEIGDERHHDVVDQMGDDHEDNSIATVNEHAEKDDGKVRDNKRGRKLMRKSSK</sequence>
<keyword evidence="3" id="KW-0964">Secreted</keyword>
<evidence type="ECO:0000313" key="10">
    <source>
        <dbReference type="Proteomes" id="UP001497516"/>
    </source>
</evidence>
<organism evidence="9 10">
    <name type="scientific">Linum trigynum</name>
    <dbReference type="NCBI Taxonomy" id="586398"/>
    <lineage>
        <taxon>Eukaryota</taxon>
        <taxon>Viridiplantae</taxon>
        <taxon>Streptophyta</taxon>
        <taxon>Embryophyta</taxon>
        <taxon>Tracheophyta</taxon>
        <taxon>Spermatophyta</taxon>
        <taxon>Magnoliopsida</taxon>
        <taxon>eudicotyledons</taxon>
        <taxon>Gunneridae</taxon>
        <taxon>Pentapetalae</taxon>
        <taxon>rosids</taxon>
        <taxon>fabids</taxon>
        <taxon>Malpighiales</taxon>
        <taxon>Linaceae</taxon>
        <taxon>Linum</taxon>
    </lineage>
</organism>
<comment type="subcellular location">
    <subcellularLocation>
        <location evidence="1">Secreted</location>
    </subcellularLocation>
</comment>
<dbReference type="EMBL" id="OZ034817">
    <property type="protein sequence ID" value="CAL1381975.1"/>
    <property type="molecule type" value="Genomic_DNA"/>
</dbReference>
<evidence type="ECO:0000256" key="6">
    <source>
        <dbReference type="ARBA" id="ARBA00023157"/>
    </source>
</evidence>
<feature type="region of interest" description="Disordered" evidence="7">
    <location>
        <begin position="68"/>
        <end position="126"/>
    </location>
</feature>
<dbReference type="Proteomes" id="UP001497516">
    <property type="component" value="Chromosome 4"/>
</dbReference>
<evidence type="ECO:0000256" key="2">
    <source>
        <dbReference type="ARBA" id="ARBA00009178"/>
    </source>
</evidence>
<dbReference type="InterPro" id="IPR008801">
    <property type="entry name" value="RALF"/>
</dbReference>
<dbReference type="Pfam" id="PF05498">
    <property type="entry name" value="RALF"/>
    <property type="match status" value="1"/>
</dbReference>